<feature type="domain" description="Ribbon-helix-helix protein CopG" evidence="9">
    <location>
        <begin position="2"/>
        <end position="41"/>
    </location>
</feature>
<dbReference type="PANTHER" id="PTHR34719">
    <property type="entry name" value="NICKEL-RESPONSIVE REGULATOR"/>
    <property type="match status" value="1"/>
</dbReference>
<dbReference type="InterPro" id="IPR010985">
    <property type="entry name" value="Ribbon_hlx_hlx"/>
</dbReference>
<evidence type="ECO:0000256" key="3">
    <source>
        <dbReference type="ARBA" id="ARBA00022596"/>
    </source>
</evidence>
<accession>A0A523BB74</accession>
<keyword evidence="4 8" id="KW-0479">Metal-binding</keyword>
<dbReference type="GO" id="GO:0003677">
    <property type="term" value="F:DNA binding"/>
    <property type="evidence" value="ECO:0007669"/>
    <property type="project" value="UniProtKB-KW"/>
</dbReference>
<dbReference type="CDD" id="cd22231">
    <property type="entry name" value="RHH_NikR_HicB-like"/>
    <property type="match status" value="1"/>
</dbReference>
<evidence type="ECO:0000256" key="8">
    <source>
        <dbReference type="HAMAP-Rule" id="MF_00476"/>
    </source>
</evidence>
<dbReference type="PANTHER" id="PTHR34719:SF2">
    <property type="entry name" value="NICKEL-RESPONSIVE REGULATOR"/>
    <property type="match status" value="1"/>
</dbReference>
<gene>
    <name evidence="11" type="ORF">DSO08_04570</name>
</gene>
<dbReference type="HAMAP" id="MF_00476">
    <property type="entry name" value="NikR"/>
    <property type="match status" value="1"/>
</dbReference>
<feature type="binding site" evidence="8">
    <location>
        <position position="94"/>
    </location>
    <ligand>
        <name>Ni(2+)</name>
        <dbReference type="ChEBI" id="CHEBI:49786"/>
    </ligand>
</feature>
<keyword evidence="5 8" id="KW-0805">Transcription regulation</keyword>
<comment type="similarity">
    <text evidence="2 8">Belongs to the transcriptional regulatory CopG/NikR family.</text>
</comment>
<dbReference type="Gene3D" id="1.10.1220.10">
    <property type="entry name" value="Met repressor-like"/>
    <property type="match status" value="1"/>
</dbReference>
<reference evidence="11 12" key="1">
    <citation type="journal article" date="2019" name="Nat. Microbiol.">
        <title>Expanding anaerobic alkane metabolism in the domain of Archaea.</title>
        <authorList>
            <person name="Wang Y."/>
            <person name="Wegener G."/>
            <person name="Hou J."/>
            <person name="Wang F."/>
            <person name="Xiao X."/>
        </authorList>
    </citation>
    <scope>NUCLEOTIDE SEQUENCE [LARGE SCALE GENOMIC DNA]</scope>
    <source>
        <strain evidence="11">WYZ-LMO10</strain>
    </source>
</reference>
<dbReference type="GO" id="GO:0016151">
    <property type="term" value="F:nickel cation binding"/>
    <property type="evidence" value="ECO:0007669"/>
    <property type="project" value="UniProtKB-UniRule"/>
</dbReference>
<evidence type="ECO:0000259" key="10">
    <source>
        <dbReference type="Pfam" id="PF08753"/>
    </source>
</evidence>
<feature type="domain" description="Transcription factor NikR nickel binding C-terminal" evidence="10">
    <location>
        <begin position="54"/>
        <end position="127"/>
    </location>
</feature>
<name>A0A523BB74_9CREN</name>
<dbReference type="GO" id="GO:0010045">
    <property type="term" value="P:response to nickel cation"/>
    <property type="evidence" value="ECO:0007669"/>
    <property type="project" value="InterPro"/>
</dbReference>
<evidence type="ECO:0000313" key="11">
    <source>
        <dbReference type="EMBL" id="TDA38209.1"/>
    </source>
</evidence>
<dbReference type="InterPro" id="IPR022988">
    <property type="entry name" value="Ni_resp_reg_NikR"/>
</dbReference>
<keyword evidence="6 8" id="KW-0238">DNA-binding</keyword>
<organism evidence="11 12">
    <name type="scientific">Thermoproteota archaeon</name>
    <dbReference type="NCBI Taxonomy" id="2056631"/>
    <lineage>
        <taxon>Archaea</taxon>
        <taxon>Thermoproteota</taxon>
    </lineage>
</organism>
<comment type="function">
    <text evidence="1 8">Transcriptional regulator.</text>
</comment>
<evidence type="ECO:0000313" key="12">
    <source>
        <dbReference type="Proteomes" id="UP000315399"/>
    </source>
</evidence>
<feature type="binding site" evidence="8">
    <location>
        <position position="86"/>
    </location>
    <ligand>
        <name>Ni(2+)</name>
        <dbReference type="ChEBI" id="CHEBI:49786"/>
    </ligand>
</feature>
<dbReference type="Pfam" id="PF01402">
    <property type="entry name" value="RHH_1"/>
    <property type="match status" value="1"/>
</dbReference>
<dbReference type="InterPro" id="IPR045865">
    <property type="entry name" value="ACT-like_dom_sf"/>
</dbReference>
<dbReference type="SUPFAM" id="SSF55021">
    <property type="entry name" value="ACT-like"/>
    <property type="match status" value="1"/>
</dbReference>
<dbReference type="InterPro" id="IPR014864">
    <property type="entry name" value="TF_NikR_Ni-bd_C"/>
</dbReference>
<keyword evidence="7 8" id="KW-0804">Transcription</keyword>
<evidence type="ECO:0000259" key="9">
    <source>
        <dbReference type="Pfam" id="PF01402"/>
    </source>
</evidence>
<proteinExistence type="inferred from homology"/>
<dbReference type="Pfam" id="PF08753">
    <property type="entry name" value="NikR_C"/>
    <property type="match status" value="1"/>
</dbReference>
<evidence type="ECO:0000256" key="6">
    <source>
        <dbReference type="ARBA" id="ARBA00023125"/>
    </source>
</evidence>
<dbReference type="EMBL" id="QNVH01000044">
    <property type="protein sequence ID" value="TDA38209.1"/>
    <property type="molecule type" value="Genomic_DNA"/>
</dbReference>
<dbReference type="AlphaFoldDB" id="A0A523BB74"/>
<dbReference type="Proteomes" id="UP000315399">
    <property type="component" value="Unassembled WGS sequence"/>
</dbReference>
<sequence length="132" mass="15040">MVVISLSIPDDLLVELDKILGKEWCASRSEVLRQALRKYISEYRGIEGLKGRVVATLTVLYNKNEKGEEQLKLQHEFGDIISAFFHFHVNEGACLEVIVVRGEAQRLRGLIDGLKANRFVRQISLSLMDVRE</sequence>
<evidence type="ECO:0000256" key="7">
    <source>
        <dbReference type="ARBA" id="ARBA00023163"/>
    </source>
</evidence>
<feature type="binding site" evidence="8">
    <location>
        <position position="88"/>
    </location>
    <ligand>
        <name>Ni(2+)</name>
        <dbReference type="ChEBI" id="CHEBI:49786"/>
    </ligand>
</feature>
<dbReference type="InterPro" id="IPR002145">
    <property type="entry name" value="CopG"/>
</dbReference>
<keyword evidence="3 8" id="KW-0533">Nickel</keyword>
<dbReference type="InterPro" id="IPR050192">
    <property type="entry name" value="CopG/NikR_regulator"/>
</dbReference>
<dbReference type="GO" id="GO:0003700">
    <property type="term" value="F:DNA-binding transcription factor activity"/>
    <property type="evidence" value="ECO:0007669"/>
    <property type="project" value="UniProtKB-UniRule"/>
</dbReference>
<comment type="caution">
    <text evidence="11">The sequence shown here is derived from an EMBL/GenBank/DDBJ whole genome shotgun (WGS) entry which is preliminary data.</text>
</comment>
<evidence type="ECO:0000256" key="2">
    <source>
        <dbReference type="ARBA" id="ARBA00008478"/>
    </source>
</evidence>
<protein>
    <recommendedName>
        <fullName evidence="8">Putative nickel-responsive regulator</fullName>
    </recommendedName>
</protein>
<dbReference type="InterPro" id="IPR027271">
    <property type="entry name" value="Acetolactate_synth/TF_NikR_C"/>
</dbReference>
<evidence type="ECO:0000256" key="5">
    <source>
        <dbReference type="ARBA" id="ARBA00023015"/>
    </source>
</evidence>
<evidence type="ECO:0000256" key="4">
    <source>
        <dbReference type="ARBA" id="ARBA00022723"/>
    </source>
</evidence>
<comment type="cofactor">
    <cofactor evidence="8">
        <name>Ni(2+)</name>
        <dbReference type="ChEBI" id="CHEBI:49786"/>
    </cofactor>
    <text evidence="8">Binds 1 nickel ion per subunit.</text>
</comment>
<feature type="binding site" evidence="8">
    <location>
        <position position="75"/>
    </location>
    <ligand>
        <name>Ni(2+)</name>
        <dbReference type="ChEBI" id="CHEBI:49786"/>
    </ligand>
</feature>
<dbReference type="Gene3D" id="3.30.70.1150">
    <property type="entry name" value="ACT-like. Chain A, domain 2"/>
    <property type="match status" value="1"/>
</dbReference>
<dbReference type="SUPFAM" id="SSF47598">
    <property type="entry name" value="Ribbon-helix-helix"/>
    <property type="match status" value="1"/>
</dbReference>
<dbReference type="InterPro" id="IPR013321">
    <property type="entry name" value="Arc_rbn_hlx_hlx"/>
</dbReference>
<evidence type="ECO:0000256" key="1">
    <source>
        <dbReference type="ARBA" id="ARBA00002339"/>
    </source>
</evidence>